<dbReference type="GO" id="GO:1902626">
    <property type="term" value="P:assembly of large subunit precursor of preribosome"/>
    <property type="evidence" value="ECO:0007669"/>
    <property type="project" value="UniProtKB-UniRule"/>
</dbReference>
<dbReference type="RefSeq" id="WP_183330061.1">
    <property type="nucleotide sequence ID" value="NZ_JACHZF010000005.1"/>
</dbReference>
<dbReference type="Proteomes" id="UP000553442">
    <property type="component" value="Unassembled WGS sequence"/>
</dbReference>
<dbReference type="PANTHER" id="PTHR38101:SF1">
    <property type="entry name" value="UPF0307 PROTEIN YJGA"/>
    <property type="match status" value="1"/>
</dbReference>
<dbReference type="CDD" id="cd16331">
    <property type="entry name" value="YjgA-like"/>
    <property type="match status" value="1"/>
</dbReference>
<dbReference type="NCBIfam" id="NF003593">
    <property type="entry name" value="PRK05255.1-1"/>
    <property type="match status" value="1"/>
</dbReference>
<name>A0A7W5P9W4_9GAMM</name>
<dbReference type="HAMAP" id="MF_00765">
    <property type="entry name" value="DarP"/>
    <property type="match status" value="1"/>
</dbReference>
<gene>
    <name evidence="5" type="primary">darP</name>
    <name evidence="7" type="ORF">BDK63_000819</name>
</gene>
<comment type="similarity">
    <text evidence="5">Belongs to the DarP family.</text>
</comment>
<comment type="function">
    <text evidence="5">Member of a network of 50S ribosomal subunit biogenesis factors which assembles along the 30S-50S interface, preventing incorrect 23S rRNA structures from forming. Promotes peptidyl transferase center (PTC) maturation.</text>
</comment>
<evidence type="ECO:0000256" key="3">
    <source>
        <dbReference type="ARBA" id="ARBA00022730"/>
    </source>
</evidence>
<dbReference type="FunFam" id="1.10.60.30:FF:000002">
    <property type="entry name" value="UPF0307 protein YjgA"/>
    <property type="match status" value="1"/>
</dbReference>
<reference evidence="7 8" key="1">
    <citation type="submission" date="2020-08" db="EMBL/GenBank/DDBJ databases">
        <title>Genomic Encyclopedia of Archaeal and Bacterial Type Strains, Phase II (KMG-II): from individual species to whole genera.</title>
        <authorList>
            <person name="Goeker M."/>
        </authorList>
    </citation>
    <scope>NUCLEOTIDE SEQUENCE [LARGE SCALE GENOMIC DNA]</scope>
    <source>
        <strain evidence="7 8">5AG</strain>
    </source>
</reference>
<dbReference type="GO" id="GO:0005829">
    <property type="term" value="C:cytosol"/>
    <property type="evidence" value="ECO:0007669"/>
    <property type="project" value="TreeGrafter"/>
</dbReference>
<dbReference type="EMBL" id="JACHZF010000005">
    <property type="protein sequence ID" value="MBB3329977.1"/>
    <property type="molecule type" value="Genomic_DNA"/>
</dbReference>
<organism evidence="7 8">
    <name type="scientific">Halomonas campaniensis</name>
    <dbReference type="NCBI Taxonomy" id="213554"/>
    <lineage>
        <taxon>Bacteria</taxon>
        <taxon>Pseudomonadati</taxon>
        <taxon>Pseudomonadota</taxon>
        <taxon>Gammaproteobacteria</taxon>
        <taxon>Oceanospirillales</taxon>
        <taxon>Halomonadaceae</taxon>
        <taxon>Halomonas</taxon>
    </lineage>
</organism>
<evidence type="ECO:0000256" key="2">
    <source>
        <dbReference type="ARBA" id="ARBA00022517"/>
    </source>
</evidence>
<feature type="compositionally biased region" description="Basic and acidic residues" evidence="6">
    <location>
        <begin position="1"/>
        <end position="10"/>
    </location>
</feature>
<protein>
    <recommendedName>
        <fullName evidence="5">Dual-action ribosomal maturation protein DarP</fullName>
    </recommendedName>
    <alternativeName>
        <fullName evidence="5">Large ribosomal subunit assembly factor DarP</fullName>
    </alternativeName>
</protein>
<dbReference type="PIRSF" id="PIRSF016183">
    <property type="entry name" value="UCP016183"/>
    <property type="match status" value="1"/>
</dbReference>
<dbReference type="SUPFAM" id="SSF158710">
    <property type="entry name" value="PSPTO4464-like"/>
    <property type="match status" value="1"/>
</dbReference>
<feature type="region of interest" description="Disordered" evidence="6">
    <location>
        <begin position="1"/>
        <end position="28"/>
    </location>
</feature>
<evidence type="ECO:0000313" key="8">
    <source>
        <dbReference type="Proteomes" id="UP000553442"/>
    </source>
</evidence>
<keyword evidence="1 5" id="KW-0963">Cytoplasm</keyword>
<comment type="subcellular location">
    <subcellularLocation>
        <location evidence="5">Cytoplasm</location>
    </subcellularLocation>
    <text evidence="5">Associates with late stage pre-50S ribosomal subunits.</text>
</comment>
<keyword evidence="2 5" id="KW-0690">Ribosome biogenesis</keyword>
<dbReference type="Pfam" id="PF04751">
    <property type="entry name" value="DarP"/>
    <property type="match status" value="1"/>
</dbReference>
<keyword evidence="4 5" id="KW-0694">RNA-binding</keyword>
<evidence type="ECO:0000256" key="4">
    <source>
        <dbReference type="ARBA" id="ARBA00022884"/>
    </source>
</evidence>
<comment type="caution">
    <text evidence="7">The sequence shown here is derived from an EMBL/GenBank/DDBJ whole genome shotgun (WGS) entry which is preliminary data.</text>
</comment>
<sequence length="179" mass="20961">MSQDSPRELLEQLIQQQPDDDERPSKSQLKREMHALQALGEAIIAMTPAERARFPLSDDMLAAVEETARVRSHEGRRRHMQYVGKVMRREDLEAIRAVYAEIEQETLRRDHAFHRLEKWRDRLLEEGDAAVEAFIADFPDVDRQALRQLIRNAQRERERNKPPASARKLFRLIRDTAGL</sequence>
<dbReference type="PANTHER" id="PTHR38101">
    <property type="entry name" value="UPF0307 PROTEIN YJGA"/>
    <property type="match status" value="1"/>
</dbReference>
<dbReference type="InterPro" id="IPR006839">
    <property type="entry name" value="DarP"/>
</dbReference>
<keyword evidence="3 5" id="KW-0699">rRNA-binding</keyword>
<dbReference type="AlphaFoldDB" id="A0A7W5P9W4"/>
<evidence type="ECO:0000256" key="1">
    <source>
        <dbReference type="ARBA" id="ARBA00022490"/>
    </source>
</evidence>
<dbReference type="InterPro" id="IPR023153">
    <property type="entry name" value="DarP_sf"/>
</dbReference>
<evidence type="ECO:0000313" key="7">
    <source>
        <dbReference type="EMBL" id="MBB3329977.1"/>
    </source>
</evidence>
<dbReference type="Gene3D" id="1.10.60.30">
    <property type="entry name" value="PSPTO4464-like domains"/>
    <property type="match status" value="2"/>
</dbReference>
<keyword evidence="8" id="KW-1185">Reference proteome</keyword>
<proteinExistence type="inferred from homology"/>
<evidence type="ECO:0000256" key="6">
    <source>
        <dbReference type="SAM" id="MobiDB-lite"/>
    </source>
</evidence>
<evidence type="ECO:0000256" key="5">
    <source>
        <dbReference type="HAMAP-Rule" id="MF_00765"/>
    </source>
</evidence>
<dbReference type="GO" id="GO:0043022">
    <property type="term" value="F:ribosome binding"/>
    <property type="evidence" value="ECO:0007669"/>
    <property type="project" value="UniProtKB-UniRule"/>
</dbReference>
<dbReference type="GO" id="GO:0019843">
    <property type="term" value="F:rRNA binding"/>
    <property type="evidence" value="ECO:0007669"/>
    <property type="project" value="UniProtKB-UniRule"/>
</dbReference>
<accession>A0A7W5P9W4</accession>